<dbReference type="InterPro" id="IPR001086">
    <property type="entry name" value="Preph_deHydtase"/>
</dbReference>
<comment type="subcellular location">
    <subcellularLocation>
        <location evidence="3">Cytoplasm</location>
    </subcellularLocation>
</comment>
<dbReference type="PROSITE" id="PS51168">
    <property type="entry name" value="CHORISMATE_MUT_2"/>
    <property type="match status" value="1"/>
</dbReference>
<dbReference type="InterPro" id="IPR008242">
    <property type="entry name" value="Chor_mutase/pphenate_deHydtase"/>
</dbReference>
<dbReference type="GO" id="GO:0005737">
    <property type="term" value="C:cytoplasm"/>
    <property type="evidence" value="ECO:0007669"/>
    <property type="project" value="UniProtKB-SubCell"/>
</dbReference>
<comment type="caution">
    <text evidence="24">The sequence shown here is derived from an EMBL/GenBank/DDBJ whole genome shotgun (WGS) entry which is preliminary data.</text>
</comment>
<dbReference type="CDD" id="cd04905">
    <property type="entry name" value="ACT_CM-PDT"/>
    <property type="match status" value="1"/>
</dbReference>
<dbReference type="Gene3D" id="1.20.59.10">
    <property type="entry name" value="Chorismate mutase"/>
    <property type="match status" value="1"/>
</dbReference>
<name>A0A011VU76_RUMAL</name>
<evidence type="ECO:0000256" key="16">
    <source>
        <dbReference type="ARBA" id="ARBA00031175"/>
    </source>
</evidence>
<dbReference type="UniPathway" id="UPA00121">
    <property type="reaction ID" value="UER00345"/>
</dbReference>
<protein>
    <recommendedName>
        <fullName evidence="7">Bifunctional chorismate mutase/prephenate dehydratase</fullName>
        <ecNumber evidence="6">4.2.1.51</ecNumber>
    </recommendedName>
    <alternativeName>
        <fullName evidence="17">Chorismate mutase-prephenate dehydratase</fullName>
    </alternativeName>
    <alternativeName>
        <fullName evidence="8">Prephenate dehydratase</fullName>
    </alternativeName>
    <alternativeName>
        <fullName evidence="16">p-protein</fullName>
    </alternativeName>
</protein>
<evidence type="ECO:0000259" key="22">
    <source>
        <dbReference type="PROSITE" id="PS51671"/>
    </source>
</evidence>
<dbReference type="GO" id="GO:0046417">
    <property type="term" value="P:chorismate metabolic process"/>
    <property type="evidence" value="ECO:0007669"/>
    <property type="project" value="InterPro"/>
</dbReference>
<feature type="site" description="Essential for prephenate dehydratase activity" evidence="19">
    <location>
        <position position="272"/>
    </location>
</feature>
<evidence type="ECO:0000256" key="12">
    <source>
        <dbReference type="ARBA" id="ARBA00023222"/>
    </source>
</evidence>
<evidence type="ECO:0000256" key="15">
    <source>
        <dbReference type="ARBA" id="ARBA00023268"/>
    </source>
</evidence>
<keyword evidence="12" id="KW-0584">Phenylalanine biosynthesis</keyword>
<comment type="catalytic activity">
    <reaction evidence="18">
        <text>prephenate + H(+) = 3-phenylpyruvate + CO2 + H2O</text>
        <dbReference type="Rhea" id="RHEA:21648"/>
        <dbReference type="ChEBI" id="CHEBI:15377"/>
        <dbReference type="ChEBI" id="CHEBI:15378"/>
        <dbReference type="ChEBI" id="CHEBI:16526"/>
        <dbReference type="ChEBI" id="CHEBI:18005"/>
        <dbReference type="ChEBI" id="CHEBI:29934"/>
        <dbReference type="EC" id="4.2.1.51"/>
    </reaction>
</comment>
<reference evidence="24 25" key="1">
    <citation type="submission" date="2013-06" db="EMBL/GenBank/DDBJ databases">
        <title>Rumen cellulosomics: divergent fiber-degrading strategies revealed by comparative genome-wide analysis of six Ruminococcal strains.</title>
        <authorList>
            <person name="Dassa B."/>
            <person name="Borovok I."/>
            <person name="Lamed R."/>
            <person name="Flint H."/>
            <person name="Yeoman C.J."/>
            <person name="White B."/>
            <person name="Bayer E.A."/>
        </authorList>
    </citation>
    <scope>NUCLEOTIDE SEQUENCE [LARGE SCALE GENOMIC DNA]</scope>
    <source>
        <strain evidence="24 25">SY3</strain>
    </source>
</reference>
<feature type="domain" description="ACT" evidence="22">
    <location>
        <begin position="291"/>
        <end position="370"/>
    </location>
</feature>
<dbReference type="PIRSF" id="PIRSF001500">
    <property type="entry name" value="Chor_mut_pdt_Ppr"/>
    <property type="match status" value="1"/>
</dbReference>
<dbReference type="Pfam" id="PF01817">
    <property type="entry name" value="CM_2"/>
    <property type="match status" value="1"/>
</dbReference>
<keyword evidence="11" id="KW-0057">Aromatic amino acid biosynthesis</keyword>
<evidence type="ECO:0000256" key="4">
    <source>
        <dbReference type="ARBA" id="ARBA00004741"/>
    </source>
</evidence>
<dbReference type="InterPro" id="IPR036979">
    <property type="entry name" value="CM_dom_sf"/>
</dbReference>
<keyword evidence="13" id="KW-0413">Isomerase</keyword>
<dbReference type="GO" id="GO:0009094">
    <property type="term" value="P:L-phenylalanine biosynthetic process"/>
    <property type="evidence" value="ECO:0007669"/>
    <property type="project" value="UniProtKB-UniPathway"/>
</dbReference>
<dbReference type="EC" id="4.2.1.51" evidence="6"/>
<dbReference type="PANTHER" id="PTHR21022:SF19">
    <property type="entry name" value="PREPHENATE DEHYDRATASE-RELATED"/>
    <property type="match status" value="1"/>
</dbReference>
<evidence type="ECO:0000256" key="13">
    <source>
        <dbReference type="ARBA" id="ARBA00023235"/>
    </source>
</evidence>
<dbReference type="SUPFAM" id="SSF48600">
    <property type="entry name" value="Chorismate mutase II"/>
    <property type="match status" value="1"/>
</dbReference>
<evidence type="ECO:0000256" key="2">
    <source>
        <dbReference type="ARBA" id="ARBA00002364"/>
    </source>
</evidence>
<feature type="domain" description="Chorismate mutase" evidence="20">
    <location>
        <begin position="1"/>
        <end position="86"/>
    </location>
</feature>
<dbReference type="GO" id="GO:0004664">
    <property type="term" value="F:prephenate dehydratase activity"/>
    <property type="evidence" value="ECO:0007669"/>
    <property type="project" value="UniProtKB-EC"/>
</dbReference>
<evidence type="ECO:0000256" key="14">
    <source>
        <dbReference type="ARBA" id="ARBA00023239"/>
    </source>
</evidence>
<dbReference type="SUPFAM" id="SSF53850">
    <property type="entry name" value="Periplasmic binding protein-like II"/>
    <property type="match status" value="1"/>
</dbReference>
<evidence type="ECO:0000256" key="9">
    <source>
        <dbReference type="ARBA" id="ARBA00022490"/>
    </source>
</evidence>
<keyword evidence="10" id="KW-0028">Amino-acid biosynthesis</keyword>
<comment type="pathway">
    <text evidence="4">Amino-acid biosynthesis; L-phenylalanine biosynthesis; phenylpyruvate from prephenate: step 1/1.</text>
</comment>
<dbReference type="PROSITE" id="PS51671">
    <property type="entry name" value="ACT"/>
    <property type="match status" value="1"/>
</dbReference>
<evidence type="ECO:0000256" key="7">
    <source>
        <dbReference type="ARBA" id="ARBA00014401"/>
    </source>
</evidence>
<evidence type="ECO:0000256" key="1">
    <source>
        <dbReference type="ARBA" id="ARBA00000824"/>
    </source>
</evidence>
<dbReference type="Gene3D" id="3.40.190.10">
    <property type="entry name" value="Periplasmic binding protein-like II"/>
    <property type="match status" value="2"/>
</dbReference>
<dbReference type="EMBL" id="JEOB01000004">
    <property type="protein sequence ID" value="EXM38350.1"/>
    <property type="molecule type" value="Genomic_DNA"/>
</dbReference>
<dbReference type="EMBL" id="JEOB01000003">
    <property type="protein sequence ID" value="EXM38821.1"/>
    <property type="molecule type" value="Genomic_DNA"/>
</dbReference>
<dbReference type="UniPathway" id="UPA00120">
    <property type="reaction ID" value="UER00203"/>
</dbReference>
<sequence>MDLNDIRAEINEVDKQLQELFSKRMELCGKVADYKIANGLPVFQKDREKQIIANVTEGAPEGLQGATRVYFQTMMDISKCLQYRKMFDNTGFIPFKKLDLSGRHRVAVPGTFGSYNHIACSELFEDADTMFFDNFEEIFKAVSAGAAEFGILPIINSTAGSVVQTYELMRQYDFKICAQAKLKISHCLAARKGVRLEDIHDIYSHEQALRQCSDLINRGAYKAHSFSNTSLAACYVKESTEPCAAICSEKCAEDLGLEILRRSVQNAAENYTKFILISHETFKADNADTISVCLALPHQSSSLYRLLTKFSVAGLNMTMIESMPIANTEFDVMFYLDFKGDIGKKEVTTLLSELSHELSYFKFLGNYKEV</sequence>
<evidence type="ECO:0000313" key="23">
    <source>
        <dbReference type="EMBL" id="EXM38350.1"/>
    </source>
</evidence>
<dbReference type="InterPro" id="IPR002912">
    <property type="entry name" value="ACT_dom"/>
</dbReference>
<dbReference type="InterPro" id="IPR002701">
    <property type="entry name" value="CM_II_prokaryot"/>
</dbReference>
<evidence type="ECO:0000256" key="8">
    <source>
        <dbReference type="ARBA" id="ARBA00021872"/>
    </source>
</evidence>
<gene>
    <name evidence="24" type="ORF">RASY3_10720</name>
    <name evidence="23" type="ORF">RASY3_19410</name>
</gene>
<evidence type="ECO:0000259" key="20">
    <source>
        <dbReference type="PROSITE" id="PS51168"/>
    </source>
</evidence>
<accession>A0A011VU76</accession>
<dbReference type="InterPro" id="IPR036263">
    <property type="entry name" value="Chorismate_II_sf"/>
</dbReference>
<dbReference type="OrthoDB" id="9802281at2"/>
<evidence type="ECO:0000256" key="6">
    <source>
        <dbReference type="ARBA" id="ARBA00013147"/>
    </source>
</evidence>
<dbReference type="SUPFAM" id="SSF55021">
    <property type="entry name" value="ACT-like"/>
    <property type="match status" value="1"/>
</dbReference>
<comment type="catalytic activity">
    <reaction evidence="1">
        <text>chorismate = prephenate</text>
        <dbReference type="Rhea" id="RHEA:13897"/>
        <dbReference type="ChEBI" id="CHEBI:29748"/>
        <dbReference type="ChEBI" id="CHEBI:29934"/>
        <dbReference type="EC" id="5.4.99.5"/>
    </reaction>
</comment>
<keyword evidence="15" id="KW-0511">Multifunctional enzyme</keyword>
<dbReference type="Gene3D" id="3.30.70.260">
    <property type="match status" value="1"/>
</dbReference>
<proteinExistence type="predicted"/>
<evidence type="ECO:0000256" key="18">
    <source>
        <dbReference type="ARBA" id="ARBA00047848"/>
    </source>
</evidence>
<dbReference type="AlphaFoldDB" id="A0A011VU76"/>
<evidence type="ECO:0000256" key="17">
    <source>
        <dbReference type="ARBA" id="ARBA00031520"/>
    </source>
</evidence>
<dbReference type="PATRIC" id="fig|1341156.4.peg.2087"/>
<dbReference type="PANTHER" id="PTHR21022">
    <property type="entry name" value="PREPHENATE DEHYDRATASE P PROTEIN"/>
    <property type="match status" value="1"/>
</dbReference>
<keyword evidence="14" id="KW-0456">Lyase</keyword>
<evidence type="ECO:0000259" key="21">
    <source>
        <dbReference type="PROSITE" id="PS51171"/>
    </source>
</evidence>
<evidence type="ECO:0000256" key="10">
    <source>
        <dbReference type="ARBA" id="ARBA00022605"/>
    </source>
</evidence>
<dbReference type="GO" id="GO:0004106">
    <property type="term" value="F:chorismate mutase activity"/>
    <property type="evidence" value="ECO:0007669"/>
    <property type="project" value="UniProtKB-EC"/>
</dbReference>
<dbReference type="CDD" id="cd13631">
    <property type="entry name" value="PBP2_Ct-PDT_like"/>
    <property type="match status" value="1"/>
</dbReference>
<dbReference type="SMART" id="SM00830">
    <property type="entry name" value="CM_2"/>
    <property type="match status" value="1"/>
</dbReference>
<dbReference type="Proteomes" id="UP000021369">
    <property type="component" value="Unassembled WGS sequence"/>
</dbReference>
<feature type="domain" description="Prephenate dehydratase" evidence="21">
    <location>
        <begin position="105"/>
        <end position="279"/>
    </location>
</feature>
<evidence type="ECO:0000313" key="25">
    <source>
        <dbReference type="Proteomes" id="UP000021369"/>
    </source>
</evidence>
<dbReference type="Pfam" id="PF00800">
    <property type="entry name" value="PDT"/>
    <property type="match status" value="1"/>
</dbReference>
<organism evidence="24 25">
    <name type="scientific">Ruminococcus albus SY3</name>
    <dbReference type="NCBI Taxonomy" id="1341156"/>
    <lineage>
        <taxon>Bacteria</taxon>
        <taxon>Bacillati</taxon>
        <taxon>Bacillota</taxon>
        <taxon>Clostridia</taxon>
        <taxon>Eubacteriales</taxon>
        <taxon>Oscillospiraceae</taxon>
        <taxon>Ruminococcus</taxon>
    </lineage>
</organism>
<evidence type="ECO:0000256" key="3">
    <source>
        <dbReference type="ARBA" id="ARBA00004496"/>
    </source>
</evidence>
<keyword evidence="25" id="KW-1185">Reference proteome</keyword>
<dbReference type="RefSeq" id="WP_037288024.1">
    <property type="nucleotide sequence ID" value="NZ_JEOB01000003.1"/>
</dbReference>
<evidence type="ECO:0000256" key="5">
    <source>
        <dbReference type="ARBA" id="ARBA00004817"/>
    </source>
</evidence>
<keyword evidence="9" id="KW-0963">Cytoplasm</keyword>
<dbReference type="PROSITE" id="PS51171">
    <property type="entry name" value="PREPHENATE_DEHYDR_3"/>
    <property type="match status" value="1"/>
</dbReference>
<evidence type="ECO:0000256" key="19">
    <source>
        <dbReference type="PIRSR" id="PIRSR001500-2"/>
    </source>
</evidence>
<comment type="pathway">
    <text evidence="5">Metabolic intermediate biosynthesis; prephenate biosynthesis; prephenate from chorismate: step 1/1.</text>
</comment>
<comment type="function">
    <text evidence="2">Catalyzes the Claisen rearrangement of chorismate to prephenate and the decarboxylation/dehydration of prephenate to phenylpyruvate.</text>
</comment>
<evidence type="ECO:0000313" key="24">
    <source>
        <dbReference type="EMBL" id="EXM38821.1"/>
    </source>
</evidence>
<evidence type="ECO:0000256" key="11">
    <source>
        <dbReference type="ARBA" id="ARBA00023141"/>
    </source>
</evidence>
<dbReference type="InterPro" id="IPR045865">
    <property type="entry name" value="ACT-like_dom_sf"/>
</dbReference>